<reference evidence="2" key="1">
    <citation type="submission" date="2023-03" db="EMBL/GenBank/DDBJ databases">
        <title>Massive genome expansion in bonnet fungi (Mycena s.s.) driven by repeated elements and novel gene families across ecological guilds.</title>
        <authorList>
            <consortium name="Lawrence Berkeley National Laboratory"/>
            <person name="Harder C.B."/>
            <person name="Miyauchi S."/>
            <person name="Viragh M."/>
            <person name="Kuo A."/>
            <person name="Thoen E."/>
            <person name="Andreopoulos B."/>
            <person name="Lu D."/>
            <person name="Skrede I."/>
            <person name="Drula E."/>
            <person name="Henrissat B."/>
            <person name="Morin E."/>
            <person name="Kohler A."/>
            <person name="Barry K."/>
            <person name="LaButti K."/>
            <person name="Morin E."/>
            <person name="Salamov A."/>
            <person name="Lipzen A."/>
            <person name="Mereny Z."/>
            <person name="Hegedus B."/>
            <person name="Baldrian P."/>
            <person name="Stursova M."/>
            <person name="Weitz H."/>
            <person name="Taylor A."/>
            <person name="Grigoriev I.V."/>
            <person name="Nagy L.G."/>
            <person name="Martin F."/>
            <person name="Kauserud H."/>
        </authorList>
    </citation>
    <scope>NUCLEOTIDE SEQUENCE</scope>
    <source>
        <strain evidence="2">CBHHK067</strain>
    </source>
</reference>
<comment type="caution">
    <text evidence="2">The sequence shown here is derived from an EMBL/GenBank/DDBJ whole genome shotgun (WGS) entry which is preliminary data.</text>
</comment>
<proteinExistence type="predicted"/>
<evidence type="ECO:0000313" key="3">
    <source>
        <dbReference type="Proteomes" id="UP001221757"/>
    </source>
</evidence>
<dbReference type="PANTHER" id="PTHR38846:SF1">
    <property type="entry name" value="C3H1-TYPE DOMAIN-CONTAINING PROTEIN"/>
    <property type="match status" value="1"/>
</dbReference>
<sequence length="432" mass="47074">MPGALSDDSIEAYGLDDFSADFLTALDRAEEAFPSSFRAPAPPAIPAVLAALDDDDYDSMYLEPCSQAVAAALDEMEHPDFVPTSASQPGPVRPRRALPYLQLKAPASTAPCVGVDRSKRVSFGGAFAGRVPASKATARSTIVPSVIVKMEPSSPTSTLVGSSSPPAPVLASKRRRRSSLSDNDSDSESAEEEVAFKKPKVERRSSSPPGLPRAFKRERARGSSVAENELELESQSDSDSDCEVVAFKKPKLSPPSATPLSQFFASYPKYTYDPAGPASQQFNALRTVYKLARGRPAAQEAYAAYNRALGITFSQNYGDAVDNLGSWQRLCRVVEIAPVPETLEECQCAIEDAHVNLIDLIDVLNTGARVHRFKTEQELSVYTRETDKIFPSADAYKGPLLRHLLRRIFYPPKEGLMRRGGKWVRRKADADV</sequence>
<feature type="compositionally biased region" description="Acidic residues" evidence="1">
    <location>
        <begin position="228"/>
        <end position="239"/>
    </location>
</feature>
<dbReference type="Proteomes" id="UP001221757">
    <property type="component" value="Unassembled WGS sequence"/>
</dbReference>
<name>A0AAD7G7U5_MYCRO</name>
<keyword evidence="3" id="KW-1185">Reference proteome</keyword>
<gene>
    <name evidence="2" type="ORF">B0H17DRAFT_1081364</name>
</gene>
<evidence type="ECO:0000256" key="1">
    <source>
        <dbReference type="SAM" id="MobiDB-lite"/>
    </source>
</evidence>
<feature type="compositionally biased region" description="Low complexity" evidence="1">
    <location>
        <begin position="152"/>
        <end position="164"/>
    </location>
</feature>
<evidence type="ECO:0000313" key="2">
    <source>
        <dbReference type="EMBL" id="KAJ7675291.1"/>
    </source>
</evidence>
<organism evidence="2 3">
    <name type="scientific">Mycena rosella</name>
    <name type="common">Pink bonnet</name>
    <name type="synonym">Agaricus rosellus</name>
    <dbReference type="NCBI Taxonomy" id="1033263"/>
    <lineage>
        <taxon>Eukaryota</taxon>
        <taxon>Fungi</taxon>
        <taxon>Dikarya</taxon>
        <taxon>Basidiomycota</taxon>
        <taxon>Agaricomycotina</taxon>
        <taxon>Agaricomycetes</taxon>
        <taxon>Agaricomycetidae</taxon>
        <taxon>Agaricales</taxon>
        <taxon>Marasmiineae</taxon>
        <taxon>Mycenaceae</taxon>
        <taxon>Mycena</taxon>
    </lineage>
</organism>
<dbReference type="EMBL" id="JARKIE010000150">
    <property type="protein sequence ID" value="KAJ7675291.1"/>
    <property type="molecule type" value="Genomic_DNA"/>
</dbReference>
<feature type="region of interest" description="Disordered" evidence="1">
    <location>
        <begin position="152"/>
        <end position="239"/>
    </location>
</feature>
<dbReference type="AlphaFoldDB" id="A0AAD7G7U5"/>
<dbReference type="PANTHER" id="PTHR38846">
    <property type="entry name" value="C3H1-TYPE DOMAIN-CONTAINING PROTEIN"/>
    <property type="match status" value="1"/>
</dbReference>
<accession>A0AAD7G7U5</accession>
<feature type="compositionally biased region" description="Acidic residues" evidence="1">
    <location>
        <begin position="183"/>
        <end position="193"/>
    </location>
</feature>
<protein>
    <submittedName>
        <fullName evidence="2">Uncharacterized protein</fullName>
    </submittedName>
</protein>